<dbReference type="GO" id="GO:0018279">
    <property type="term" value="P:protein N-linked glycosylation via asparagine"/>
    <property type="evidence" value="ECO:0007669"/>
    <property type="project" value="TreeGrafter"/>
</dbReference>
<dbReference type="GO" id="GO:0036503">
    <property type="term" value="P:ERAD pathway"/>
    <property type="evidence" value="ECO:0007669"/>
    <property type="project" value="TreeGrafter"/>
</dbReference>
<name>A0A6A5HPM1_CAERE</name>
<dbReference type="AlphaFoldDB" id="A0A6A5HPM1"/>
<dbReference type="GO" id="GO:0051082">
    <property type="term" value="F:unfolded protein binding"/>
    <property type="evidence" value="ECO:0007669"/>
    <property type="project" value="TreeGrafter"/>
</dbReference>
<dbReference type="PANTHER" id="PTHR11226">
    <property type="entry name" value="UDP-GLUCOSE GLYCOPROTEIN:GLUCOSYLTRANSFERASE"/>
    <property type="match status" value="1"/>
</dbReference>
<feature type="domain" description="UGGT thioredoxin-like" evidence="2">
    <location>
        <begin position="226"/>
        <end position="342"/>
    </location>
</feature>
<proteinExistence type="predicted"/>
<gene>
    <name evidence="4" type="ORF">GCK72_001402</name>
</gene>
<evidence type="ECO:0000259" key="3">
    <source>
        <dbReference type="Pfam" id="PF18402"/>
    </source>
</evidence>
<evidence type="ECO:0000259" key="2">
    <source>
        <dbReference type="Pfam" id="PF18401"/>
    </source>
</evidence>
<dbReference type="GeneID" id="9802978"/>
<dbReference type="Pfam" id="PF18401">
    <property type="entry name" value="Thioredoxin_13"/>
    <property type="match status" value="1"/>
</dbReference>
<evidence type="ECO:0000259" key="1">
    <source>
        <dbReference type="Pfam" id="PF18400"/>
    </source>
</evidence>
<dbReference type="CTD" id="9802978"/>
<dbReference type="InterPro" id="IPR040694">
    <property type="entry name" value="UGGT_TRXL_2"/>
</dbReference>
<dbReference type="Proteomes" id="UP000483820">
    <property type="component" value="Chromosome I"/>
</dbReference>
<accession>A0A6A5HPM1</accession>
<feature type="domain" description="UGGT thioredoxin-like" evidence="3">
    <location>
        <begin position="353"/>
        <end position="429"/>
    </location>
</feature>
<dbReference type="RefSeq" id="XP_053591595.1">
    <property type="nucleotide sequence ID" value="XM_053722950.1"/>
</dbReference>
<evidence type="ECO:0000313" key="4">
    <source>
        <dbReference type="EMBL" id="KAF1769585.1"/>
    </source>
</evidence>
<dbReference type="EMBL" id="WUAV01000001">
    <property type="protein sequence ID" value="KAF1769585.1"/>
    <property type="molecule type" value="Genomic_DNA"/>
</dbReference>
<dbReference type="GO" id="GO:0003980">
    <property type="term" value="F:UDP-glucose:glycoprotein glucosyltransferase activity"/>
    <property type="evidence" value="ECO:0007669"/>
    <property type="project" value="InterPro"/>
</dbReference>
<dbReference type="InterPro" id="IPR009448">
    <property type="entry name" value="UDP-g_GGtrans"/>
</dbReference>
<organism evidence="4 5">
    <name type="scientific">Caenorhabditis remanei</name>
    <name type="common">Caenorhabditis vulgaris</name>
    <dbReference type="NCBI Taxonomy" id="31234"/>
    <lineage>
        <taxon>Eukaryota</taxon>
        <taxon>Metazoa</taxon>
        <taxon>Ecdysozoa</taxon>
        <taxon>Nematoda</taxon>
        <taxon>Chromadorea</taxon>
        <taxon>Rhabditida</taxon>
        <taxon>Rhabditina</taxon>
        <taxon>Rhabditomorpha</taxon>
        <taxon>Rhabditoidea</taxon>
        <taxon>Rhabditidae</taxon>
        <taxon>Peloderinae</taxon>
        <taxon>Caenorhabditis</taxon>
    </lineage>
</organism>
<sequence length="486" mass="55166">MDSIYLDDKEISTKSDLEQYNLGISIASRLLSSSEMNLLRFSVSTRIFSPRVEIHRQLSLKFKPEKCSLTAFFVFGSQKGCHLSQLNMNNYDGNRSSEGVFQFDHIYPINSTANRTIFIYGKLGSRELNNLITGAKKLVETEESLRFAVRFSDFSATEVSSRSPVSLSGYGVELAIKNTEYKAVDTSKVEDLPENLHGLNFKILKQKHPNQQKELDSLIDNLEKVGEIVPLKKWQLTDLGYKTCEKILENGSDLEGIEKLLQDFPSHARTISHRTLNETLLKSIKKSQELLQSSGIGNGLNVLTINGRIITARDERIDLFSLAEVDHSKLLTLLDFTPVDLSTKAFDYRTAEPIFLNNVESKGGPYRSIHLLLQPFPPDQIRPISRNIFNLIFFLDPFNSDDKLMDLVEQYLKSKVYIRIGVVPFFNERAHGMTIEEAVDSKPISPRKSKIWSSKDTLIKTLKCLFQNGNQVSDVLGPRAENRQYL</sequence>
<dbReference type="KEGG" id="crq:GCK72_001402"/>
<dbReference type="InterPro" id="IPR040692">
    <property type="entry name" value="UGGT_TRXL_3"/>
</dbReference>
<dbReference type="PANTHER" id="PTHR11226:SF9">
    <property type="entry name" value="UDP-GLUCOSE:GLYCOPROTEIN GLUCOSYLTRANSFERASE"/>
    <property type="match status" value="1"/>
</dbReference>
<evidence type="ECO:0000313" key="5">
    <source>
        <dbReference type="Proteomes" id="UP000483820"/>
    </source>
</evidence>
<dbReference type="Pfam" id="PF18402">
    <property type="entry name" value="Thioredoxin_14"/>
    <property type="match status" value="1"/>
</dbReference>
<dbReference type="Pfam" id="PF18400">
    <property type="entry name" value="Thioredoxin_12"/>
    <property type="match status" value="1"/>
</dbReference>
<reference evidence="4 5" key="1">
    <citation type="submission" date="2019-12" db="EMBL/GenBank/DDBJ databases">
        <title>Chromosome-level assembly of the Caenorhabditis remanei genome.</title>
        <authorList>
            <person name="Teterina A.A."/>
            <person name="Willis J.H."/>
            <person name="Phillips P.C."/>
        </authorList>
    </citation>
    <scope>NUCLEOTIDE SEQUENCE [LARGE SCALE GENOMIC DNA]</scope>
    <source>
        <strain evidence="4 5">PX506</strain>
        <tissue evidence="4">Whole organism</tissue>
    </source>
</reference>
<dbReference type="GO" id="GO:0005783">
    <property type="term" value="C:endoplasmic reticulum"/>
    <property type="evidence" value="ECO:0007669"/>
    <property type="project" value="TreeGrafter"/>
</dbReference>
<feature type="domain" description="UGGT thioredoxin-like" evidence="1">
    <location>
        <begin position="7"/>
        <end position="151"/>
    </location>
</feature>
<comment type="caution">
    <text evidence="4">The sequence shown here is derived from an EMBL/GenBank/DDBJ whole genome shotgun (WGS) entry which is preliminary data.</text>
</comment>
<dbReference type="InterPro" id="IPR040693">
    <property type="entry name" value="UGGT_TRXL_1"/>
</dbReference>
<protein>
    <submittedName>
        <fullName evidence="4">Uncharacterized protein</fullName>
    </submittedName>
</protein>